<reference evidence="1" key="2">
    <citation type="submission" date="2024-07" db="EMBL/GenBank/DDBJ databases">
        <title>Streptomyces haneummycinica sp. nov., a new antibiotic-producing actinobacterium isolated from marine sediment.</title>
        <authorList>
            <person name="Uemura M."/>
            <person name="Hamada M."/>
            <person name="Hirano S."/>
            <person name="Kobayashi K."/>
            <person name="Ohshiro T."/>
            <person name="Kobayashi T."/>
            <person name="Terahara T."/>
        </authorList>
    </citation>
    <scope>NUCLEOTIDE SEQUENCE</scope>
    <source>
        <strain evidence="1">KM77-8</strain>
    </source>
</reference>
<protein>
    <submittedName>
        <fullName evidence="1">Uncharacterized protein</fullName>
    </submittedName>
</protein>
<accession>A0AAT9HXB0</accession>
<evidence type="ECO:0000313" key="1">
    <source>
        <dbReference type="EMBL" id="BFO22236.1"/>
    </source>
</evidence>
<dbReference type="EMBL" id="AP035768">
    <property type="protein sequence ID" value="BFO22236.1"/>
    <property type="molecule type" value="Genomic_DNA"/>
</dbReference>
<sequence>MPTGSTEAASDRPPQVLAGLQELQPVAHRVLGVETPVAREVVVPGDRGAVGGQPGRVGLDAGDQQARVGLSRGAEAGLDAQVEAYRARLEPAAAACREGRGFGTSVMPRTST</sequence>
<reference evidence="1" key="1">
    <citation type="submission" date="2024-06" db="EMBL/GenBank/DDBJ databases">
        <authorList>
            <consortium name="consrtm"/>
            <person name="Uemura M."/>
            <person name="Terahara T."/>
        </authorList>
    </citation>
    <scope>NUCLEOTIDE SEQUENCE</scope>
    <source>
        <strain evidence="1">KM77-8</strain>
    </source>
</reference>
<proteinExistence type="predicted"/>
<gene>
    <name evidence="1" type="ORF">SHKM778_86240</name>
</gene>
<dbReference type="AlphaFoldDB" id="A0AAT9HXB0"/>
<organism evidence="1">
    <name type="scientific">Streptomyces haneummycinicus</name>
    <dbReference type="NCBI Taxonomy" id="3074435"/>
    <lineage>
        <taxon>Bacteria</taxon>
        <taxon>Bacillati</taxon>
        <taxon>Actinomycetota</taxon>
        <taxon>Actinomycetes</taxon>
        <taxon>Kitasatosporales</taxon>
        <taxon>Streptomycetaceae</taxon>
        <taxon>Streptomyces</taxon>
    </lineage>
</organism>
<name>A0AAT9HXB0_9ACTN</name>